<dbReference type="Gene3D" id="2.30.110.10">
    <property type="entry name" value="Electron Transport, Fmn-binding Protein, Chain A"/>
    <property type="match status" value="1"/>
</dbReference>
<dbReference type="EMBL" id="FZOL01000013">
    <property type="protein sequence ID" value="SNS69674.1"/>
    <property type="molecule type" value="Genomic_DNA"/>
</dbReference>
<evidence type="ECO:0000259" key="2">
    <source>
        <dbReference type="SMART" id="SM00903"/>
    </source>
</evidence>
<dbReference type="GO" id="GO:0042602">
    <property type="term" value="F:riboflavin reductase (NADPH) activity"/>
    <property type="evidence" value="ECO:0007669"/>
    <property type="project" value="TreeGrafter"/>
</dbReference>
<evidence type="ECO:0000313" key="4">
    <source>
        <dbReference type="Proteomes" id="UP000198407"/>
    </source>
</evidence>
<dbReference type="STRING" id="1215104.GCA_000730585_02201"/>
<sequence>MSVASNQTIHGNQDVADLFRSAMGRFASSVTLVTTVDEHCCPHGLAATAFSSVSMDPASALVCVNRSSSASPIIKRSGLFCVNMLQKEHEALCAIFSKPELRDRRFVDGDWAVGVNGLRYLADAQASIFCEVVQEVEYGSHTIFIGNVVNVMTQSLESPLVYMGGRFRELAA</sequence>
<gene>
    <name evidence="3" type="ORF">SAMN05444352_11339</name>
</gene>
<dbReference type="PANTHER" id="PTHR30466:SF1">
    <property type="entry name" value="FMN REDUCTASE (NADH) RUTF"/>
    <property type="match status" value="1"/>
</dbReference>
<evidence type="ECO:0000313" key="3">
    <source>
        <dbReference type="EMBL" id="SNS69674.1"/>
    </source>
</evidence>
<protein>
    <submittedName>
        <fullName evidence="3">NADH-FMN oxidoreductase RutF, flavin reductase (DIM6/NTAB) family</fullName>
    </submittedName>
</protein>
<dbReference type="RefSeq" id="WP_042126321.1">
    <property type="nucleotide sequence ID" value="NZ_FZOL01000013.1"/>
</dbReference>
<dbReference type="InterPro" id="IPR050268">
    <property type="entry name" value="NADH-dep_flavin_reductase"/>
</dbReference>
<dbReference type="Pfam" id="PF01613">
    <property type="entry name" value="Flavin_Reduct"/>
    <property type="match status" value="1"/>
</dbReference>
<name>A0A239GNM5_9PSED</name>
<dbReference type="AlphaFoldDB" id="A0A239GNM5"/>
<dbReference type="Proteomes" id="UP000198407">
    <property type="component" value="Unassembled WGS sequence"/>
</dbReference>
<dbReference type="InterPro" id="IPR002563">
    <property type="entry name" value="Flavin_Rdtase-like_dom"/>
</dbReference>
<dbReference type="OrthoDB" id="6401628at2"/>
<dbReference type="InterPro" id="IPR012349">
    <property type="entry name" value="Split_barrel_FMN-bd"/>
</dbReference>
<accession>A0A239GNM5</accession>
<evidence type="ECO:0000256" key="1">
    <source>
        <dbReference type="ARBA" id="ARBA00023002"/>
    </source>
</evidence>
<reference evidence="4" key="1">
    <citation type="submission" date="2017-06" db="EMBL/GenBank/DDBJ databases">
        <authorList>
            <person name="Varghese N."/>
            <person name="Submissions S."/>
        </authorList>
    </citation>
    <scope>NUCLEOTIDE SEQUENCE [LARGE SCALE GENOMIC DNA]</scope>
    <source>
        <strain evidence="4">DSM 22348</strain>
    </source>
</reference>
<dbReference type="GO" id="GO:0010181">
    <property type="term" value="F:FMN binding"/>
    <property type="evidence" value="ECO:0007669"/>
    <property type="project" value="InterPro"/>
</dbReference>
<dbReference type="PANTHER" id="PTHR30466">
    <property type="entry name" value="FLAVIN REDUCTASE"/>
    <property type="match status" value="1"/>
</dbReference>
<keyword evidence="1" id="KW-0560">Oxidoreductase</keyword>
<feature type="domain" description="Flavin reductase like" evidence="2">
    <location>
        <begin position="23"/>
        <end position="169"/>
    </location>
</feature>
<organism evidence="3 4">
    <name type="scientific">Pseudomonas japonica</name>
    <dbReference type="NCBI Taxonomy" id="256466"/>
    <lineage>
        <taxon>Bacteria</taxon>
        <taxon>Pseudomonadati</taxon>
        <taxon>Pseudomonadota</taxon>
        <taxon>Gammaproteobacteria</taxon>
        <taxon>Pseudomonadales</taxon>
        <taxon>Pseudomonadaceae</taxon>
        <taxon>Pseudomonas</taxon>
    </lineage>
</organism>
<dbReference type="SUPFAM" id="SSF50475">
    <property type="entry name" value="FMN-binding split barrel"/>
    <property type="match status" value="1"/>
</dbReference>
<dbReference type="SMART" id="SM00903">
    <property type="entry name" value="Flavin_Reduct"/>
    <property type="match status" value="1"/>
</dbReference>
<proteinExistence type="predicted"/>
<keyword evidence="4" id="KW-1185">Reference proteome</keyword>